<evidence type="ECO:0000256" key="1">
    <source>
        <dbReference type="SAM" id="SignalP"/>
    </source>
</evidence>
<evidence type="ECO:0000313" key="2">
    <source>
        <dbReference type="EMBL" id="MBQ0935107.1"/>
    </source>
</evidence>
<dbReference type="Proteomes" id="UP000672097">
    <property type="component" value="Unassembled WGS sequence"/>
</dbReference>
<feature type="chain" id="PRO_5046115458" description="Secretion system X translation initiation factor" evidence="1">
    <location>
        <begin position="30"/>
        <end position="183"/>
    </location>
</feature>
<proteinExistence type="predicted"/>
<reference evidence="2 3" key="1">
    <citation type="submission" date="2021-04" db="EMBL/GenBank/DDBJ databases">
        <title>The genome sequence of type strain Ideonella paludis KCTC 32238.</title>
        <authorList>
            <person name="Liu Y."/>
        </authorList>
    </citation>
    <scope>NUCLEOTIDE SEQUENCE [LARGE SCALE GENOMIC DNA]</scope>
    <source>
        <strain evidence="2 3">KCTC 32238</strain>
    </source>
</reference>
<protein>
    <recommendedName>
        <fullName evidence="4">Secretion system X translation initiation factor</fullName>
    </recommendedName>
</protein>
<organism evidence="2 3">
    <name type="scientific">Ideonella paludis</name>
    <dbReference type="NCBI Taxonomy" id="1233411"/>
    <lineage>
        <taxon>Bacteria</taxon>
        <taxon>Pseudomonadati</taxon>
        <taxon>Pseudomonadota</taxon>
        <taxon>Betaproteobacteria</taxon>
        <taxon>Burkholderiales</taxon>
        <taxon>Sphaerotilaceae</taxon>
        <taxon>Ideonella</taxon>
    </lineage>
</organism>
<keyword evidence="3" id="KW-1185">Reference proteome</keyword>
<sequence>MRPSLKWALAGSVCLTVGVWLLGPNAPTAQVVEATPVRGAPGPLNPGAAPTAMAPLPAHWPALAVSAAQRDVFAAVQPPATPAPKVVAQAAVVNQTSAQVPPPPPPAPAVSYRFLGRMRTPEGQVLTLLQRDDKPVTLSVGLVLDDGYVVQAIEPLAVRLFYPPTATVVELPTPASAETGSGW</sequence>
<evidence type="ECO:0008006" key="4">
    <source>
        <dbReference type="Google" id="ProtNLM"/>
    </source>
</evidence>
<keyword evidence="1" id="KW-0732">Signal</keyword>
<comment type="caution">
    <text evidence="2">The sequence shown here is derived from an EMBL/GenBank/DDBJ whole genome shotgun (WGS) entry which is preliminary data.</text>
</comment>
<gene>
    <name evidence="2" type="ORF">KAK11_07205</name>
</gene>
<dbReference type="EMBL" id="JAGQDG010000002">
    <property type="protein sequence ID" value="MBQ0935107.1"/>
    <property type="molecule type" value="Genomic_DNA"/>
</dbReference>
<accession>A0ABS5DVD2</accession>
<evidence type="ECO:0000313" key="3">
    <source>
        <dbReference type="Proteomes" id="UP000672097"/>
    </source>
</evidence>
<dbReference type="RefSeq" id="WP_210807677.1">
    <property type="nucleotide sequence ID" value="NZ_JAGQDG010000002.1"/>
</dbReference>
<feature type="signal peptide" evidence="1">
    <location>
        <begin position="1"/>
        <end position="29"/>
    </location>
</feature>
<name>A0ABS5DVD2_9BURK</name>